<organism evidence="3 4">
    <name type="scientific">Eleusine coracana subsp. coracana</name>
    <dbReference type="NCBI Taxonomy" id="191504"/>
    <lineage>
        <taxon>Eukaryota</taxon>
        <taxon>Viridiplantae</taxon>
        <taxon>Streptophyta</taxon>
        <taxon>Embryophyta</taxon>
        <taxon>Tracheophyta</taxon>
        <taxon>Spermatophyta</taxon>
        <taxon>Magnoliopsida</taxon>
        <taxon>Liliopsida</taxon>
        <taxon>Poales</taxon>
        <taxon>Poaceae</taxon>
        <taxon>PACMAD clade</taxon>
        <taxon>Chloridoideae</taxon>
        <taxon>Cynodonteae</taxon>
        <taxon>Eleusininae</taxon>
        <taxon>Eleusine</taxon>
    </lineage>
</organism>
<reference evidence="3" key="1">
    <citation type="journal article" date="2018" name="DNA Res.">
        <title>Multiple hybrid de novo genome assembly of finger millet, an orphan allotetraploid crop.</title>
        <authorList>
            <person name="Hatakeyama M."/>
            <person name="Aluri S."/>
            <person name="Balachadran M.T."/>
            <person name="Sivarajan S.R."/>
            <person name="Patrignani A."/>
            <person name="Gruter S."/>
            <person name="Poveda L."/>
            <person name="Shimizu-Inatsugi R."/>
            <person name="Baeten J."/>
            <person name="Francoijs K.J."/>
            <person name="Nataraja K.N."/>
            <person name="Reddy Y.A.N."/>
            <person name="Phadnis S."/>
            <person name="Ravikumar R.L."/>
            <person name="Schlapbach R."/>
            <person name="Sreeman S.M."/>
            <person name="Shimizu K.K."/>
        </authorList>
    </citation>
    <scope>NUCLEOTIDE SEQUENCE</scope>
</reference>
<accession>A0AAV5BW81</accession>
<dbReference type="Gene3D" id="3.40.30.10">
    <property type="entry name" value="Glutaredoxin"/>
    <property type="match status" value="1"/>
</dbReference>
<comment type="caution">
    <text evidence="3">The sequence shown here is derived from an EMBL/GenBank/DDBJ whole genome shotgun (WGS) entry which is preliminary data.</text>
</comment>
<reference evidence="3" key="2">
    <citation type="submission" date="2021-12" db="EMBL/GenBank/DDBJ databases">
        <title>Resequencing data analysis of finger millet.</title>
        <authorList>
            <person name="Hatakeyama M."/>
            <person name="Aluri S."/>
            <person name="Balachadran M.T."/>
            <person name="Sivarajan S.R."/>
            <person name="Poveda L."/>
            <person name="Shimizu-Inatsugi R."/>
            <person name="Schlapbach R."/>
            <person name="Sreeman S.M."/>
            <person name="Shimizu K.K."/>
        </authorList>
    </citation>
    <scope>NUCLEOTIDE SEQUENCE</scope>
</reference>
<name>A0AAV5BW81_ELECO</name>
<dbReference type="Proteomes" id="UP001054889">
    <property type="component" value="Unassembled WGS sequence"/>
</dbReference>
<dbReference type="PANTHER" id="PTHR45669:SF22">
    <property type="entry name" value="GLUTAREDOXIN DOMAIN-CONTAINING CYSTEINE-RICH PROTEIN CG12206-RELATED"/>
    <property type="match status" value="1"/>
</dbReference>
<dbReference type="AlphaFoldDB" id="A0AAV5BW81"/>
<dbReference type="EMBL" id="BQKI01000003">
    <property type="protein sequence ID" value="GJM89945.1"/>
    <property type="molecule type" value="Genomic_DNA"/>
</dbReference>
<dbReference type="Pfam" id="PF00462">
    <property type="entry name" value="Glutaredoxin"/>
    <property type="match status" value="1"/>
</dbReference>
<keyword evidence="4" id="KW-1185">Reference proteome</keyword>
<dbReference type="InterPro" id="IPR002109">
    <property type="entry name" value="Glutaredoxin"/>
</dbReference>
<dbReference type="PROSITE" id="PS51354">
    <property type="entry name" value="GLUTAREDOXIN_2"/>
    <property type="match status" value="1"/>
</dbReference>
<gene>
    <name evidence="3" type="primary">ga06176</name>
    <name evidence="3" type="ORF">PR202_ga06176</name>
</gene>
<dbReference type="PANTHER" id="PTHR45669">
    <property type="entry name" value="GLUTAREDOXIN DOMAIN-CONTAINING CYSTEINE-RICH PROTEIN CG12206-RELATED"/>
    <property type="match status" value="1"/>
</dbReference>
<evidence type="ECO:0000313" key="4">
    <source>
        <dbReference type="Proteomes" id="UP001054889"/>
    </source>
</evidence>
<evidence type="ECO:0000259" key="2">
    <source>
        <dbReference type="Pfam" id="PF00462"/>
    </source>
</evidence>
<dbReference type="InterPro" id="IPR036249">
    <property type="entry name" value="Thioredoxin-like_sf"/>
</dbReference>
<dbReference type="CDD" id="cd03031">
    <property type="entry name" value="GRX_GRX_like"/>
    <property type="match status" value="1"/>
</dbReference>
<feature type="domain" description="Glutaredoxin" evidence="2">
    <location>
        <begin position="129"/>
        <end position="205"/>
    </location>
</feature>
<dbReference type="SUPFAM" id="SSF52833">
    <property type="entry name" value="Thioredoxin-like"/>
    <property type="match status" value="1"/>
</dbReference>
<feature type="region of interest" description="Disordered" evidence="1">
    <location>
        <begin position="87"/>
        <end position="123"/>
    </location>
</feature>
<evidence type="ECO:0000256" key="1">
    <source>
        <dbReference type="SAM" id="MobiDB-lite"/>
    </source>
</evidence>
<protein>
    <recommendedName>
        <fullName evidence="2">Glutaredoxin domain-containing protein</fullName>
    </recommendedName>
</protein>
<proteinExistence type="predicted"/>
<evidence type="ECO:0000313" key="3">
    <source>
        <dbReference type="EMBL" id="GJM89945.1"/>
    </source>
</evidence>
<dbReference type="Pfam" id="PF23733">
    <property type="entry name" value="GRXCR1-2_C"/>
    <property type="match status" value="1"/>
</dbReference>
<sequence length="292" mass="30749">MGCVVSSEGDGDERRRIIGVSAAAGSHHIVSLTSSTYGILTSPRAYSSSAASAADEISSPATLAAQPSPPPEVINSWELMAGLVDPSSTPAKARRGRHPLRPIDGNGTTMVVNPNPPNPKVGGEGGGAVLYTTSLRAVRGTFEACNAVRGALQAHGVAFLERDVSMDRGFRDELLRLLSQSQIEVGEKKKAAGLLPRLFVRGRHVGGADEVLRLDEEGKLAALLEGLPRPRGGSYSCDGCGGMRFLPCFDCSGSRKLAMAVPNNTRSRRSALLVVRCRECNENGLVLCPICS</sequence>